<keyword evidence="4" id="KW-0408">Iron</keyword>
<evidence type="ECO:0000313" key="6">
    <source>
        <dbReference type="EMBL" id="AYQ72203.1"/>
    </source>
</evidence>
<organism evidence="6 7">
    <name type="scientific">Cohnella candidum</name>
    <dbReference type="NCBI Taxonomy" id="2674991"/>
    <lineage>
        <taxon>Bacteria</taxon>
        <taxon>Bacillati</taxon>
        <taxon>Bacillota</taxon>
        <taxon>Bacilli</taxon>
        <taxon>Bacillales</taxon>
        <taxon>Paenibacillaceae</taxon>
        <taxon>Cohnella</taxon>
    </lineage>
</organism>
<dbReference type="Gene3D" id="1.25.10.10">
    <property type="entry name" value="Leucine-rich Repeat Variant"/>
    <property type="match status" value="1"/>
</dbReference>
<keyword evidence="7" id="KW-1185">Reference proteome</keyword>
<dbReference type="RefSeq" id="WP_123040263.1">
    <property type="nucleotide sequence ID" value="NZ_CP033433.1"/>
</dbReference>
<dbReference type="GO" id="GO:0046872">
    <property type="term" value="F:metal ion binding"/>
    <property type="evidence" value="ECO:0007669"/>
    <property type="project" value="UniProtKB-KW"/>
</dbReference>
<sequence>MGLGLTIGETELPVIASVDTAVVGGSFAGLACALELAKAGRRVMVIEPRTYLGRELTATLRPWLSVQGEAERPELIRLVLQDQEPPASRSGFVPLHPDRLKLSLEEALEARGIGLLYASLPVGVETGGGRISGLVIANKSGRQLIRCGEVVDATETALVAGLCGNDVSGSESEARFLRTLEFVGVRFDDGVPDRLPIPAGIGSASGEAVCRRGYRDDGHLCVEFAISAPASNTLEASREREIAGREIGMKLAVHLLREVPAFQKAVLSASSHELYGPFASDAAADPAIPEPKETAARLPGVWSIYLPLLRDGGTACLDAYYGAAAGEGIARWILRQEFEEAYTDHSLSSTLVSEETAADRAWEDADVRIPVLEGRWPMECVTSMRVPTLAPADILVVGGGSGGALASITAAREGMRTLLVDLNPGLGGTGTYGGVDSYWFGRKVGYAERLQEAVLGLQQVLRYKGHKWNLEAKMHALLSQAVDAGVEPLLNAITFGAVTRGNRVCGAVVATRWGPRSASAEAIIDATGDGDVAAFAGAEYVYGSAKDHTVMWYSLAQFQAPDKIQNNFTSMVDVSDVFDYTRAILAGRRRGSGCHDHGIYVATRESRHIVGDTVMKLSDQLLHRRWPDVVNIHFSNHDVKGVSGADWVNVGLIPPNLEIEIPYAMLLPKGLEGILLSGKAVSATHDALPAIRMQADLENLGAAAALAAAAAVRGKTTPRGIDVPALQARLAEEGLLPDSVRDRQLAPIVYGDEDLLRLVDSLEAEQPLYEYSNMRMNEIYRTPIPFVEVCSAGPRIVPFLEKALDGAAGLRRLRIAQALAMHGSNAGVPVLIEKIMKDLNGPELPPRTAEIMYVQLPPDHGAMPDSAYLLYSLAEARDKRSIAVWRRVADLLQPTEEDFKDTWKGIYYFVDAVCQGAERLGDPDAVPVLKRMLEVPLLRGQQTAAGYQPDYFLERRAMLELAIARALARCGSPEGYEILIAYVNDARSLLAKQALLQLKRLSGRDFGKNRHEWRAWLEAGKRRLLPQPASGALDVETNSETLLRQIVG</sequence>
<dbReference type="PANTHER" id="PTHR43498">
    <property type="entry name" value="FERREDOXIN:COB-COM HETERODISULFIDE REDUCTASE SUBUNIT A"/>
    <property type="match status" value="1"/>
</dbReference>
<dbReference type="GO" id="GO:0051539">
    <property type="term" value="F:4 iron, 4 sulfur cluster binding"/>
    <property type="evidence" value="ECO:0007669"/>
    <property type="project" value="UniProtKB-KW"/>
</dbReference>
<accession>A0A3G3JVC9</accession>
<dbReference type="Proteomes" id="UP000269097">
    <property type="component" value="Chromosome"/>
</dbReference>
<evidence type="ECO:0000256" key="3">
    <source>
        <dbReference type="ARBA" id="ARBA00023002"/>
    </source>
</evidence>
<keyword evidence="5" id="KW-0411">Iron-sulfur</keyword>
<dbReference type="AlphaFoldDB" id="A0A3G3JVC9"/>
<evidence type="ECO:0000256" key="1">
    <source>
        <dbReference type="ARBA" id="ARBA00022485"/>
    </source>
</evidence>
<gene>
    <name evidence="6" type="ORF">EAV92_06235</name>
</gene>
<keyword evidence="1" id="KW-0004">4Fe-4S</keyword>
<dbReference type="SUPFAM" id="SSF51905">
    <property type="entry name" value="FAD/NAD(P)-binding domain"/>
    <property type="match status" value="2"/>
</dbReference>
<dbReference type="InterPro" id="IPR036188">
    <property type="entry name" value="FAD/NAD-bd_sf"/>
</dbReference>
<dbReference type="EMBL" id="CP033433">
    <property type="protein sequence ID" value="AYQ72203.1"/>
    <property type="molecule type" value="Genomic_DNA"/>
</dbReference>
<dbReference type="PANTHER" id="PTHR43498:SF1">
    <property type="entry name" value="COB--COM HETERODISULFIDE REDUCTASE IRON-SULFUR SUBUNIT A"/>
    <property type="match status" value="1"/>
</dbReference>
<evidence type="ECO:0000256" key="4">
    <source>
        <dbReference type="ARBA" id="ARBA00023004"/>
    </source>
</evidence>
<keyword evidence="2" id="KW-0479">Metal-binding</keyword>
<proteinExistence type="predicted"/>
<evidence type="ECO:0000256" key="5">
    <source>
        <dbReference type="ARBA" id="ARBA00023014"/>
    </source>
</evidence>
<reference evidence="6 7" key="1">
    <citation type="submission" date="2018-10" db="EMBL/GenBank/DDBJ databases">
        <title>Genome Sequence of Cohnella sp.</title>
        <authorList>
            <person name="Srinivasan S."/>
            <person name="Kim M.K."/>
        </authorList>
    </citation>
    <scope>NUCLEOTIDE SEQUENCE [LARGE SCALE GENOMIC DNA]</scope>
    <source>
        <strain evidence="6 7">18JY8-7</strain>
    </source>
</reference>
<evidence type="ECO:0000313" key="7">
    <source>
        <dbReference type="Proteomes" id="UP000269097"/>
    </source>
</evidence>
<dbReference type="InterPro" id="IPR011989">
    <property type="entry name" value="ARM-like"/>
</dbReference>
<dbReference type="KEGG" id="coh:EAV92_06235"/>
<protein>
    <submittedName>
        <fullName evidence="6">FAD-dependent oxidoreductase</fullName>
    </submittedName>
</protein>
<keyword evidence="3" id="KW-0560">Oxidoreductase</keyword>
<evidence type="ECO:0000256" key="2">
    <source>
        <dbReference type="ARBA" id="ARBA00022723"/>
    </source>
</evidence>
<dbReference type="Gene3D" id="3.50.50.60">
    <property type="entry name" value="FAD/NAD(P)-binding domain"/>
    <property type="match status" value="2"/>
</dbReference>
<dbReference type="Pfam" id="PF12831">
    <property type="entry name" value="FAD_oxidored"/>
    <property type="match status" value="3"/>
</dbReference>
<dbReference type="InterPro" id="IPR039650">
    <property type="entry name" value="HdrA-like"/>
</dbReference>
<name>A0A3G3JVC9_9BACL</name>
<dbReference type="GO" id="GO:0016491">
    <property type="term" value="F:oxidoreductase activity"/>
    <property type="evidence" value="ECO:0007669"/>
    <property type="project" value="UniProtKB-KW"/>
</dbReference>